<feature type="non-terminal residue" evidence="1">
    <location>
        <position position="1"/>
    </location>
</feature>
<dbReference type="Proteomes" id="UP001479606">
    <property type="component" value="Unassembled WGS sequence"/>
</dbReference>
<evidence type="ECO:0000313" key="1">
    <source>
        <dbReference type="EMBL" id="MEL5996434.1"/>
    </source>
</evidence>
<reference evidence="1 2" key="1">
    <citation type="journal article" date="2018" name="Arch. Microbiol.">
        <title>Hymenobacter segetis sp. nov., isolated from soil.</title>
        <authorList>
            <person name="Ten L.N."/>
            <person name="Lim S.J."/>
            <person name="Kim B.O."/>
            <person name="Kang I.K."/>
            <person name="Jung H.Y."/>
        </authorList>
    </citation>
    <scope>NUCLEOTIDE SEQUENCE [LARGE SCALE GENOMIC DNA]</scope>
    <source>
        <strain evidence="1 2">S7-3-11</strain>
    </source>
</reference>
<dbReference type="Gene3D" id="3.20.20.140">
    <property type="entry name" value="Metal-dependent hydrolases"/>
    <property type="match status" value="1"/>
</dbReference>
<name>A0ABU9M081_9BACT</name>
<organism evidence="1 2">
    <name type="scientific">Hymenobacter segetis</name>
    <dbReference type="NCBI Taxonomy" id="2025509"/>
    <lineage>
        <taxon>Bacteria</taxon>
        <taxon>Pseudomonadati</taxon>
        <taxon>Bacteroidota</taxon>
        <taxon>Cytophagia</taxon>
        <taxon>Cytophagales</taxon>
        <taxon>Hymenobacteraceae</taxon>
        <taxon>Hymenobacter</taxon>
    </lineage>
</organism>
<proteinExistence type="predicted"/>
<protein>
    <submittedName>
        <fullName evidence="1">CehA/McbA family metallohydrolase</fullName>
    </submittedName>
</protein>
<dbReference type="NCBIfam" id="NF038032">
    <property type="entry name" value="CehA_McbA_metalo"/>
    <property type="match status" value="1"/>
</dbReference>
<comment type="caution">
    <text evidence="1">The sequence shown here is derived from an EMBL/GenBank/DDBJ whole genome shotgun (WGS) entry which is preliminary data.</text>
</comment>
<sequence>IISPPGFSRRIALAATPQGGMWLGYDALAHGNYDVWLARLGKPAGAPIHTDTLLQATRDASTDDSPSLACGPDGTLWVAWNSLRGLVHEPFRADQHAGGVFVRALRHGRWLTPPAPAPGLPAGQVNPWGIDKSAHDAVEPAWHWKQTQNYPTICLDRQQRLWVLWRTDPTGGHNFDLWGRVYGPAGWSQELHLTEFSPGRDEWPALVPLPNDRLRVAWEGQVLPPKGDEAKYQGGFVDAYNTRANANVVLTTVLDPEMLRWTPAPLQPAPPEAFDPAAVVDQPLPGPIPGTARTADGRYGLYFGDPHSHSVLSDAKYGWPDQLVALARGPLGLDFSVVSDHAEMGRLQPSESAELQEVAGIFTTPGRYVNLLGFEWTAAPDYGHRIVLYPGQNAPTFSSALPEANTVDNLYERIKPWGGLVSAHHAGQATWGRWNPNAPYDATAEPNFEITSWHGRAEFYGNPHEGRRQVPGHQYQDALRLGHRVGAMGASDTHHLSPGDGGLTVVLADSLTPGSLVAALRQRRNYATSGARIVLEFTLNGHPMGSVLPLPDSARLVVRVEGTAPIDRVELVRNLDNRFALVRVEQEPGMNKGTFLLYDPARPQSGQQLRTEDLRRIRFAVSESTKGQGPLLYYVRVTQTDGQQAWSSPIWLDVPTLPSQK</sequence>
<keyword evidence="2" id="KW-1185">Reference proteome</keyword>
<accession>A0ABU9M081</accession>
<dbReference type="InterPro" id="IPR016195">
    <property type="entry name" value="Pol/histidinol_Pase-like"/>
</dbReference>
<gene>
    <name evidence="1" type="ORF">AAFH49_19625</name>
</gene>
<dbReference type="RefSeq" id="WP_342300853.1">
    <property type="nucleotide sequence ID" value="NZ_JBCEVZ010000072.1"/>
</dbReference>
<dbReference type="EMBL" id="JBCEVZ010000072">
    <property type="protein sequence ID" value="MEL5996434.1"/>
    <property type="molecule type" value="Genomic_DNA"/>
</dbReference>
<dbReference type="SUPFAM" id="SSF89550">
    <property type="entry name" value="PHP domain-like"/>
    <property type="match status" value="1"/>
</dbReference>
<evidence type="ECO:0000313" key="2">
    <source>
        <dbReference type="Proteomes" id="UP001479606"/>
    </source>
</evidence>